<dbReference type="GeneID" id="37270011"/>
<proteinExistence type="predicted"/>
<name>A0A316Z8L3_9BASI</name>
<dbReference type="AlphaFoldDB" id="A0A316Z8L3"/>
<feature type="region of interest" description="Disordered" evidence="2">
    <location>
        <begin position="1"/>
        <end position="26"/>
    </location>
</feature>
<dbReference type="RefSeq" id="XP_025598218.1">
    <property type="nucleotide sequence ID" value="XM_025742467.1"/>
</dbReference>
<organism evidence="3 4">
    <name type="scientific">Tilletiopsis washingtonensis</name>
    <dbReference type="NCBI Taxonomy" id="58919"/>
    <lineage>
        <taxon>Eukaryota</taxon>
        <taxon>Fungi</taxon>
        <taxon>Dikarya</taxon>
        <taxon>Basidiomycota</taxon>
        <taxon>Ustilaginomycotina</taxon>
        <taxon>Exobasidiomycetes</taxon>
        <taxon>Entylomatales</taxon>
        <taxon>Entylomatales incertae sedis</taxon>
        <taxon>Tilletiopsis</taxon>
    </lineage>
</organism>
<keyword evidence="4" id="KW-1185">Reference proteome</keyword>
<evidence type="ECO:0000256" key="1">
    <source>
        <dbReference type="SAM" id="Coils"/>
    </source>
</evidence>
<reference evidence="3 4" key="1">
    <citation type="journal article" date="2018" name="Mol. Biol. Evol.">
        <title>Broad Genomic Sampling Reveals a Smut Pathogenic Ancestry of the Fungal Clade Ustilaginomycotina.</title>
        <authorList>
            <person name="Kijpornyongpan T."/>
            <person name="Mondo S.J."/>
            <person name="Barry K."/>
            <person name="Sandor L."/>
            <person name="Lee J."/>
            <person name="Lipzen A."/>
            <person name="Pangilinan J."/>
            <person name="LaButti K."/>
            <person name="Hainaut M."/>
            <person name="Henrissat B."/>
            <person name="Grigoriev I.V."/>
            <person name="Spatafora J.W."/>
            <person name="Aime M.C."/>
        </authorList>
    </citation>
    <scope>NUCLEOTIDE SEQUENCE [LARGE SCALE GENOMIC DNA]</scope>
    <source>
        <strain evidence="3 4">MCA 4186</strain>
    </source>
</reference>
<dbReference type="Proteomes" id="UP000245946">
    <property type="component" value="Unassembled WGS sequence"/>
</dbReference>
<evidence type="ECO:0000256" key="2">
    <source>
        <dbReference type="SAM" id="MobiDB-lite"/>
    </source>
</evidence>
<protein>
    <submittedName>
        <fullName evidence="3">Uncharacterized protein</fullName>
    </submittedName>
</protein>
<keyword evidence="1" id="KW-0175">Coiled coil</keyword>
<dbReference type="EMBL" id="KZ819293">
    <property type="protein sequence ID" value="PWN97939.1"/>
    <property type="molecule type" value="Genomic_DNA"/>
</dbReference>
<feature type="compositionally biased region" description="Pro residues" evidence="2">
    <location>
        <begin position="1"/>
        <end position="10"/>
    </location>
</feature>
<sequence length="266" mass="30355">MRLLPLPPLAPTQAKSVPGSRETTSLPQPLRSLRSILVMSRAFSKWQEAETKLIQSLSKEDRDDLIDYGRAVFTSEAALAKFEKGLRGSQFDDRQLDFGEVAEETFQAWSAVVYADLAQPVSSDQLRLIKRRLRASFQLELLRHEQLEVAQPERNDGRDSQEALGLAGVNLQLQLVDVRNNLATTESELKAVVEELQQTRYELRKLEVYAANDRDKCRCTQDDLRAESWRLEARLGRLEKTTSKLDEAYQRQTVSTENSRSQTMEV</sequence>
<evidence type="ECO:0000313" key="3">
    <source>
        <dbReference type="EMBL" id="PWN97939.1"/>
    </source>
</evidence>
<feature type="coiled-coil region" evidence="1">
    <location>
        <begin position="175"/>
        <end position="202"/>
    </location>
</feature>
<evidence type="ECO:0000313" key="4">
    <source>
        <dbReference type="Proteomes" id="UP000245946"/>
    </source>
</evidence>
<accession>A0A316Z8L3</accession>
<gene>
    <name evidence="3" type="ORF">FA09DRAFT_330106</name>
</gene>